<keyword evidence="2" id="KW-1185">Reference proteome</keyword>
<sequence length="321" mass="36964">MTNPQAHVERVYMCFLPFQYTQVRQTGIDWLDERVVDYYHQQEDTLDDLTGNNRLIGIPAGNPKRYTSEDELLLHERLSYYLIEQPLTIDLTTLHSYIDVSGLYWTIKDKWPECEVIGYSETIPSTVLTETKLPEHQMYQLLPLTYKTHNISASEWSASETADNVLIVLDPELLPSSLLAAGSATVVLMIYFKDSETDDARIARNGQLVHFSSLREAIIYDALHYGRQYKVEPVVLGLARGESSVMTQYGNERPSSTAIRYRMQNPHYPLFPSKYRDLKNLSLNHFADSYGSTFTITEFSQLLPLKYQVELIQEMLMVDNP</sequence>
<evidence type="ECO:0000313" key="1">
    <source>
        <dbReference type="EMBL" id="TDM03748.1"/>
    </source>
</evidence>
<dbReference type="OrthoDB" id="2417228at2"/>
<dbReference type="Proteomes" id="UP000295280">
    <property type="component" value="Unassembled WGS sequence"/>
</dbReference>
<comment type="caution">
    <text evidence="1">The sequence shown here is derived from an EMBL/GenBank/DDBJ whole genome shotgun (WGS) entry which is preliminary data.</text>
</comment>
<reference evidence="1 2" key="1">
    <citation type="submission" date="2019-01" db="EMBL/GenBank/DDBJ databases">
        <title>Draft genome sequences of the type strains of six Macrococcus species.</title>
        <authorList>
            <person name="Mazhar S."/>
            <person name="Altermann E."/>
            <person name="Hill C."/>
            <person name="Mcauliffe O."/>
        </authorList>
    </citation>
    <scope>NUCLEOTIDE SEQUENCE [LARGE SCALE GENOMIC DNA]</scope>
    <source>
        <strain evidence="1 2">ATCC 51828</strain>
    </source>
</reference>
<gene>
    <name evidence="1" type="ORF">ERX40_00875</name>
</gene>
<proteinExistence type="predicted"/>
<evidence type="ECO:0000313" key="2">
    <source>
        <dbReference type="Proteomes" id="UP000295280"/>
    </source>
</evidence>
<accession>A0A9Q8CLC1</accession>
<name>A0A9Q8CLC1_9STAP</name>
<organism evidence="1 2">
    <name type="scientific">Macrococcus carouselicus</name>
    <dbReference type="NCBI Taxonomy" id="69969"/>
    <lineage>
        <taxon>Bacteria</taxon>
        <taxon>Bacillati</taxon>
        <taxon>Bacillota</taxon>
        <taxon>Bacilli</taxon>
        <taxon>Bacillales</taxon>
        <taxon>Staphylococcaceae</taxon>
        <taxon>Macrococcus</taxon>
    </lineage>
</organism>
<dbReference type="RefSeq" id="WP_133416611.1">
    <property type="nucleotide sequence ID" value="NZ_SCWD01000001.1"/>
</dbReference>
<protein>
    <submittedName>
        <fullName evidence="1">Uncharacterized protein</fullName>
    </submittedName>
</protein>
<dbReference type="AlphaFoldDB" id="A0A9Q8CLC1"/>
<dbReference type="EMBL" id="SCWD01000001">
    <property type="protein sequence ID" value="TDM03748.1"/>
    <property type="molecule type" value="Genomic_DNA"/>
</dbReference>